<reference evidence="1" key="1">
    <citation type="submission" date="2023-04" db="EMBL/GenBank/DDBJ databases">
        <title>Ambrosiozyma monospora NBRC 10751.</title>
        <authorList>
            <person name="Ichikawa N."/>
            <person name="Sato H."/>
            <person name="Tonouchi N."/>
        </authorList>
    </citation>
    <scope>NUCLEOTIDE SEQUENCE</scope>
    <source>
        <strain evidence="1">NBRC 10751</strain>
    </source>
</reference>
<dbReference type="EMBL" id="BSXS01013405">
    <property type="protein sequence ID" value="GMF03992.1"/>
    <property type="molecule type" value="Genomic_DNA"/>
</dbReference>
<gene>
    <name evidence="1" type="ORF">Amon02_001197700</name>
</gene>
<accession>A0ACB5U7K0</accession>
<dbReference type="Proteomes" id="UP001165064">
    <property type="component" value="Unassembled WGS sequence"/>
</dbReference>
<keyword evidence="2" id="KW-1185">Reference proteome</keyword>
<protein>
    <submittedName>
        <fullName evidence="1">Unnamed protein product</fullName>
    </submittedName>
</protein>
<evidence type="ECO:0000313" key="1">
    <source>
        <dbReference type="EMBL" id="GMF03992.1"/>
    </source>
</evidence>
<evidence type="ECO:0000313" key="2">
    <source>
        <dbReference type="Proteomes" id="UP001165064"/>
    </source>
</evidence>
<comment type="caution">
    <text evidence="1">The sequence shown here is derived from an EMBL/GenBank/DDBJ whole genome shotgun (WGS) entry which is preliminary data.</text>
</comment>
<proteinExistence type="predicted"/>
<organism evidence="1 2">
    <name type="scientific">Ambrosiozyma monospora</name>
    <name type="common">Yeast</name>
    <name type="synonym">Endomycopsis monosporus</name>
    <dbReference type="NCBI Taxonomy" id="43982"/>
    <lineage>
        <taxon>Eukaryota</taxon>
        <taxon>Fungi</taxon>
        <taxon>Dikarya</taxon>
        <taxon>Ascomycota</taxon>
        <taxon>Saccharomycotina</taxon>
        <taxon>Pichiomycetes</taxon>
        <taxon>Pichiales</taxon>
        <taxon>Pichiaceae</taxon>
        <taxon>Ambrosiozyma</taxon>
    </lineage>
</organism>
<name>A0ACB5U7K0_AMBMO</name>
<sequence length="109" mass="12336">MIRDGSLETNCKSESKPESLLRTDRELSISETSLIEEELELDIIDENNPFDPPVVVFKTPLAPLCFNFSFKLTEEWILKIEVLGSNSIELLCSSLKEIFGNFSSCCNFP</sequence>